<feature type="region of interest" description="Disordered" evidence="1">
    <location>
        <begin position="78"/>
        <end position="105"/>
    </location>
</feature>
<keyword evidence="2" id="KW-0732">Signal</keyword>
<dbReference type="EMBL" id="CCBP010000034">
    <property type="protein sequence ID" value="CDO69277.1"/>
    <property type="molecule type" value="Genomic_DNA"/>
</dbReference>
<evidence type="ECO:0000313" key="4">
    <source>
        <dbReference type="Proteomes" id="UP000029665"/>
    </source>
</evidence>
<dbReference type="AlphaFoldDB" id="A0A060S4D1"/>
<proteinExistence type="predicted"/>
<keyword evidence="4" id="KW-1185">Reference proteome</keyword>
<name>A0A060S4D1_PYCCI</name>
<reference evidence="3" key="1">
    <citation type="submission" date="2014-01" db="EMBL/GenBank/DDBJ databases">
        <title>The genome of the white-rot fungus Pycnoporus cinnabarinus: a basidiomycete model with a versatile arsenal for lignocellulosic biomass breakdown.</title>
        <authorList>
            <person name="Levasseur A."/>
            <person name="Lomascolo A."/>
            <person name="Ruiz-Duenas F.J."/>
            <person name="Uzan E."/>
            <person name="Piumi F."/>
            <person name="Kues U."/>
            <person name="Ram A.F.J."/>
            <person name="Murat C."/>
            <person name="Haon M."/>
            <person name="Benoit I."/>
            <person name="Arfi Y."/>
            <person name="Chevret D."/>
            <person name="Drula E."/>
            <person name="Kwon M.J."/>
            <person name="Gouret P."/>
            <person name="Lesage-Meessen L."/>
            <person name="Lombard V."/>
            <person name="Mariette J."/>
            <person name="Noirot C."/>
            <person name="Park J."/>
            <person name="Patyshakuliyeva A."/>
            <person name="Wieneger R.A.B."/>
            <person name="Wosten H.A.B."/>
            <person name="Martin F."/>
            <person name="Coutinho P.M."/>
            <person name="de Vries R."/>
            <person name="Martinez A.T."/>
            <person name="Klopp C."/>
            <person name="Pontarotti P."/>
            <person name="Henrissat B."/>
            <person name="Record E."/>
        </authorList>
    </citation>
    <scope>NUCLEOTIDE SEQUENCE [LARGE SCALE GENOMIC DNA]</scope>
    <source>
        <strain evidence="3">BRFM137</strain>
    </source>
</reference>
<dbReference type="HOGENOM" id="CLU_2237957_0_0_1"/>
<organism evidence="3 4">
    <name type="scientific">Pycnoporus cinnabarinus</name>
    <name type="common">Cinnabar-red polypore</name>
    <name type="synonym">Trametes cinnabarina</name>
    <dbReference type="NCBI Taxonomy" id="5643"/>
    <lineage>
        <taxon>Eukaryota</taxon>
        <taxon>Fungi</taxon>
        <taxon>Dikarya</taxon>
        <taxon>Basidiomycota</taxon>
        <taxon>Agaricomycotina</taxon>
        <taxon>Agaricomycetes</taxon>
        <taxon>Polyporales</taxon>
        <taxon>Polyporaceae</taxon>
        <taxon>Trametes</taxon>
    </lineage>
</organism>
<evidence type="ECO:0000313" key="3">
    <source>
        <dbReference type="EMBL" id="CDO69277.1"/>
    </source>
</evidence>
<feature type="signal peptide" evidence="2">
    <location>
        <begin position="1"/>
        <end position="22"/>
    </location>
</feature>
<sequence length="105" mass="11335">MKVPYLQIIAFTFFRFLVTVRAVPTGDGLTALSSGLRMDKSLQDKSAQIGAALNPSKLQKPALPLPMQGRGLPVNVMQNTDESRPLVPTDHYETDVSRLAGGGPQ</sequence>
<feature type="chain" id="PRO_5001590763" evidence="2">
    <location>
        <begin position="23"/>
        <end position="105"/>
    </location>
</feature>
<gene>
    <name evidence="3" type="ORF">BN946_scf185042.g179</name>
</gene>
<dbReference type="OrthoDB" id="2751528at2759"/>
<accession>A0A060S4D1</accession>
<evidence type="ECO:0000256" key="2">
    <source>
        <dbReference type="SAM" id="SignalP"/>
    </source>
</evidence>
<protein>
    <submittedName>
        <fullName evidence="3">Uncharacterized protein</fullName>
    </submittedName>
</protein>
<dbReference type="Proteomes" id="UP000029665">
    <property type="component" value="Unassembled WGS sequence"/>
</dbReference>
<comment type="caution">
    <text evidence="3">The sequence shown here is derived from an EMBL/GenBank/DDBJ whole genome shotgun (WGS) entry which is preliminary data.</text>
</comment>
<evidence type="ECO:0000256" key="1">
    <source>
        <dbReference type="SAM" id="MobiDB-lite"/>
    </source>
</evidence>